<gene>
    <name evidence="1" type="ORF">PCANC_22400</name>
</gene>
<dbReference type="Proteomes" id="UP000235388">
    <property type="component" value="Unassembled WGS sequence"/>
</dbReference>
<evidence type="ECO:0000313" key="1">
    <source>
        <dbReference type="EMBL" id="PLW26034.1"/>
    </source>
</evidence>
<name>A0A2N5TKN9_9BASI</name>
<evidence type="ECO:0000313" key="2">
    <source>
        <dbReference type="Proteomes" id="UP000235388"/>
    </source>
</evidence>
<dbReference type="PANTHER" id="PTHR33069">
    <property type="entry name" value="CHROMOSOME 7, WHOLE GENOME SHOTGUN SEQUENCE-RELATED"/>
    <property type="match status" value="1"/>
</dbReference>
<proteinExistence type="predicted"/>
<accession>A0A2N5TKN9</accession>
<reference evidence="1 2" key="1">
    <citation type="submission" date="2017-11" db="EMBL/GenBank/DDBJ databases">
        <title>De novo assembly and phasing of dikaryotic genomes from two isolates of Puccinia coronata f. sp. avenae, the causal agent of oat crown rust.</title>
        <authorList>
            <person name="Miller M.E."/>
            <person name="Zhang Y."/>
            <person name="Omidvar V."/>
            <person name="Sperschneider J."/>
            <person name="Schwessinger B."/>
            <person name="Raley C."/>
            <person name="Palmer J.M."/>
            <person name="Garnica D."/>
            <person name="Upadhyaya N."/>
            <person name="Rathjen J."/>
            <person name="Taylor J.M."/>
            <person name="Park R.F."/>
            <person name="Dodds P.N."/>
            <person name="Hirsch C.D."/>
            <person name="Kianian S.F."/>
            <person name="Figueroa M."/>
        </authorList>
    </citation>
    <scope>NUCLEOTIDE SEQUENCE [LARGE SCALE GENOMIC DNA]</scope>
    <source>
        <strain evidence="1">12NC29</strain>
    </source>
</reference>
<organism evidence="1 2">
    <name type="scientific">Puccinia coronata f. sp. avenae</name>
    <dbReference type="NCBI Taxonomy" id="200324"/>
    <lineage>
        <taxon>Eukaryota</taxon>
        <taxon>Fungi</taxon>
        <taxon>Dikarya</taxon>
        <taxon>Basidiomycota</taxon>
        <taxon>Pucciniomycotina</taxon>
        <taxon>Pucciniomycetes</taxon>
        <taxon>Pucciniales</taxon>
        <taxon>Pucciniaceae</taxon>
        <taxon>Puccinia</taxon>
    </lineage>
</organism>
<sequence length="442" mass="50448">MQNSRVRMAAWTWKLIRNRSNRAHCKSGVAQVISEALQAFDKWLDDDFRYGHDLHPYPREKQLTLDQLDKQIDALHDLRTVLLPATKHQLVALLQSLGLQSKQPAYPCPDPELTAKILSDMHSTTSSIISALDIVTWTPPIPDPSNHHRLQDFKQFRTTCLLQKTKRIIHHDLWRLLYTCAEWVLAWDDQRDPKDTASQTRSANTRNRISRLAVHFVILIDEVIEWSKLSDFAILQEEWQEPAQECNVMLQALSGILNATSMWRQKIDQNQPGENQEERQAHRARAIQLAQLTIPIVKLTRIFYAKLTKTATSDQFPFTLDPEICFKEHELLQDRMSTFHFNINRLVNCRGRTYIANMNMTAEIPSLKEALVESIGSLEKVLLTLAFRIAPSEATAGCSAAQVQRSFKACFFPLQKQFRVASKNLRAAANACIGQAGNGESA</sequence>
<dbReference type="PANTHER" id="PTHR33069:SF3">
    <property type="entry name" value="DYNEIN HEAVY CHAIN TAIL DOMAIN-CONTAINING PROTEIN"/>
    <property type="match status" value="1"/>
</dbReference>
<keyword evidence="2" id="KW-1185">Reference proteome</keyword>
<dbReference type="AlphaFoldDB" id="A0A2N5TKN9"/>
<dbReference type="EMBL" id="PGCJ01000568">
    <property type="protein sequence ID" value="PLW26034.1"/>
    <property type="molecule type" value="Genomic_DNA"/>
</dbReference>
<comment type="caution">
    <text evidence="1">The sequence shown here is derived from an EMBL/GenBank/DDBJ whole genome shotgun (WGS) entry which is preliminary data.</text>
</comment>
<protein>
    <submittedName>
        <fullName evidence="1">Uncharacterized protein</fullName>
    </submittedName>
</protein>
<dbReference type="OrthoDB" id="2500322at2759"/>